<sequence length="153" mass="16726">MAVRHSYLTYRDTYGFPVSSSGRQVMLRVGAIGVIVLPDALGAVVQNQLQPEQLAGPVFTDPRAGRWFFLLDGMPVVAPAHQVLLADAGARVLARDEEVALPVLSEASAAPGDERRWLWPPGYQLPQPAPFVAELLAAARRSDLRERSRALSW</sequence>
<evidence type="ECO:0008006" key="3">
    <source>
        <dbReference type="Google" id="ProtNLM"/>
    </source>
</evidence>
<organism evidence="1 2">
    <name type="scientific">Nocardia higoensis</name>
    <dbReference type="NCBI Taxonomy" id="228599"/>
    <lineage>
        <taxon>Bacteria</taxon>
        <taxon>Bacillati</taxon>
        <taxon>Actinomycetota</taxon>
        <taxon>Actinomycetes</taxon>
        <taxon>Mycobacteriales</taxon>
        <taxon>Nocardiaceae</taxon>
        <taxon>Nocardia</taxon>
    </lineage>
</organism>
<accession>A0ABS0DAB4</accession>
<evidence type="ECO:0000313" key="1">
    <source>
        <dbReference type="EMBL" id="MBF6355396.1"/>
    </source>
</evidence>
<comment type="caution">
    <text evidence="1">The sequence shown here is derived from an EMBL/GenBank/DDBJ whole genome shotgun (WGS) entry which is preliminary data.</text>
</comment>
<dbReference type="Proteomes" id="UP000707731">
    <property type="component" value="Unassembled WGS sequence"/>
</dbReference>
<name>A0ABS0DAB4_9NOCA</name>
<evidence type="ECO:0000313" key="2">
    <source>
        <dbReference type="Proteomes" id="UP000707731"/>
    </source>
</evidence>
<dbReference type="RefSeq" id="WP_195001989.1">
    <property type="nucleotide sequence ID" value="NZ_JADLQN010000001.1"/>
</dbReference>
<keyword evidence="2" id="KW-1185">Reference proteome</keyword>
<gene>
    <name evidence="1" type="ORF">IU449_12720</name>
</gene>
<dbReference type="EMBL" id="JADLQN010000001">
    <property type="protein sequence ID" value="MBF6355396.1"/>
    <property type="molecule type" value="Genomic_DNA"/>
</dbReference>
<reference evidence="1 2" key="1">
    <citation type="submission" date="2020-10" db="EMBL/GenBank/DDBJ databases">
        <title>Identification of Nocardia species via Next-generation sequencing and recognition of intraspecies genetic diversity.</title>
        <authorList>
            <person name="Li P."/>
            <person name="Li P."/>
            <person name="Lu B."/>
        </authorList>
    </citation>
    <scope>NUCLEOTIDE SEQUENCE [LARGE SCALE GENOMIC DNA]</scope>
    <source>
        <strain evidence="1 2">BJ06-0143</strain>
    </source>
</reference>
<protein>
    <recommendedName>
        <fullName evidence="3">DNA-directed RNA polymerase subunit beta</fullName>
    </recommendedName>
</protein>
<proteinExistence type="predicted"/>